<dbReference type="PANTHER" id="PTHR35120">
    <property type="entry name" value="HISTONE ACETYLTRANSFERASE KAT6B-LIKE"/>
    <property type="match status" value="1"/>
</dbReference>
<protein>
    <submittedName>
        <fullName evidence="2">Uncharacterized protein</fullName>
    </submittedName>
</protein>
<evidence type="ECO:0000256" key="1">
    <source>
        <dbReference type="SAM" id="MobiDB-lite"/>
    </source>
</evidence>
<proteinExistence type="predicted"/>
<evidence type="ECO:0000313" key="2">
    <source>
        <dbReference type="EMBL" id="MCI28687.1"/>
    </source>
</evidence>
<evidence type="ECO:0000313" key="3">
    <source>
        <dbReference type="Proteomes" id="UP000265520"/>
    </source>
</evidence>
<dbReference type="AlphaFoldDB" id="A0A392QXC2"/>
<accession>A0A392QXC2</accession>
<feature type="non-terminal residue" evidence="2">
    <location>
        <position position="155"/>
    </location>
</feature>
<feature type="compositionally biased region" description="Basic and acidic residues" evidence="1">
    <location>
        <begin position="126"/>
        <end position="136"/>
    </location>
</feature>
<reference evidence="2 3" key="1">
    <citation type="journal article" date="2018" name="Front. Plant Sci.">
        <title>Red Clover (Trifolium pratense) and Zigzag Clover (T. medium) - A Picture of Genomic Similarities and Differences.</title>
        <authorList>
            <person name="Dluhosova J."/>
            <person name="Istvanek J."/>
            <person name="Nedelnik J."/>
            <person name="Repkova J."/>
        </authorList>
    </citation>
    <scope>NUCLEOTIDE SEQUENCE [LARGE SCALE GENOMIC DNA]</scope>
    <source>
        <strain evidence="3">cv. 10/8</strain>
        <tissue evidence="2">Leaf</tissue>
    </source>
</reference>
<keyword evidence="3" id="KW-1185">Reference proteome</keyword>
<organism evidence="2 3">
    <name type="scientific">Trifolium medium</name>
    <dbReference type="NCBI Taxonomy" id="97028"/>
    <lineage>
        <taxon>Eukaryota</taxon>
        <taxon>Viridiplantae</taxon>
        <taxon>Streptophyta</taxon>
        <taxon>Embryophyta</taxon>
        <taxon>Tracheophyta</taxon>
        <taxon>Spermatophyta</taxon>
        <taxon>Magnoliopsida</taxon>
        <taxon>eudicotyledons</taxon>
        <taxon>Gunneridae</taxon>
        <taxon>Pentapetalae</taxon>
        <taxon>rosids</taxon>
        <taxon>fabids</taxon>
        <taxon>Fabales</taxon>
        <taxon>Fabaceae</taxon>
        <taxon>Papilionoideae</taxon>
        <taxon>50 kb inversion clade</taxon>
        <taxon>NPAAA clade</taxon>
        <taxon>Hologalegina</taxon>
        <taxon>IRL clade</taxon>
        <taxon>Trifolieae</taxon>
        <taxon>Trifolium</taxon>
    </lineage>
</organism>
<feature type="compositionally biased region" description="Acidic residues" evidence="1">
    <location>
        <begin position="80"/>
        <end position="105"/>
    </location>
</feature>
<dbReference type="PANTHER" id="PTHR35120:SF2">
    <property type="entry name" value="AMINOTRANSFERASE-LIKE PLANT MOBILE DOMAIN-CONTAINING PROTEIN"/>
    <property type="match status" value="1"/>
</dbReference>
<comment type="caution">
    <text evidence="2">The sequence shown here is derived from an EMBL/GenBank/DDBJ whole genome shotgun (WGS) entry which is preliminary data.</text>
</comment>
<sequence>MLLHDDTFIVTDDNIVQLFSLIKDRNFEKVDWAGLMWSMLDKELKSPKLMECYYASHLQHLIKSQHKELLEETPAKEVEGEGEEGVTKDEEEEGEAKDEEEEEEGVVIRDEVDGSGDVRMGGVEESQVRELEEHNVELSLGQDNVETLPVEKEQA</sequence>
<name>A0A392QXC2_9FABA</name>
<dbReference type="EMBL" id="LXQA010167322">
    <property type="protein sequence ID" value="MCI28687.1"/>
    <property type="molecule type" value="Genomic_DNA"/>
</dbReference>
<dbReference type="Proteomes" id="UP000265520">
    <property type="component" value="Unassembled WGS sequence"/>
</dbReference>
<feature type="region of interest" description="Disordered" evidence="1">
    <location>
        <begin position="71"/>
        <end position="155"/>
    </location>
</feature>